<dbReference type="InterPro" id="IPR032314">
    <property type="entry name" value="DUF4845"/>
</dbReference>
<dbReference type="RefSeq" id="WP_189415973.1">
    <property type="nucleotide sequence ID" value="NZ_BMYZ01000001.1"/>
</dbReference>
<protein>
    <recommendedName>
        <fullName evidence="4">DUF4845 domain-containing protein</fullName>
    </recommendedName>
</protein>
<feature type="transmembrane region" description="Helical" evidence="1">
    <location>
        <begin position="21"/>
        <end position="48"/>
    </location>
</feature>
<sequence length="151" mass="17571">MKSLPKHKNFPKRSLQKQRGLTLISWIFVIAILAFCGMFAFSVVPMYAENMYVVKALKSLADPGERVLEMSDSEIRKKIQNFYLINNVRSEGPQNIVIDRKSRNLLITIDYENRTNLFYNIDIVTVFKNHLDGEHPDLCCRPTGDKREVKY</sequence>
<gene>
    <name evidence="2" type="ORF">GCM10011613_06070</name>
</gene>
<evidence type="ECO:0000256" key="1">
    <source>
        <dbReference type="SAM" id="Phobius"/>
    </source>
</evidence>
<evidence type="ECO:0000313" key="2">
    <source>
        <dbReference type="EMBL" id="GGY65037.1"/>
    </source>
</evidence>
<reference evidence="3" key="1">
    <citation type="journal article" date="2019" name="Int. J. Syst. Evol. Microbiol.">
        <title>The Global Catalogue of Microorganisms (GCM) 10K type strain sequencing project: providing services to taxonomists for standard genome sequencing and annotation.</title>
        <authorList>
            <consortium name="The Broad Institute Genomics Platform"/>
            <consortium name="The Broad Institute Genome Sequencing Center for Infectious Disease"/>
            <person name="Wu L."/>
            <person name="Ma J."/>
        </authorList>
    </citation>
    <scope>NUCLEOTIDE SEQUENCE [LARGE SCALE GENOMIC DNA]</scope>
    <source>
        <strain evidence="3">KCTC 32239</strain>
    </source>
</reference>
<dbReference type="Pfam" id="PF16137">
    <property type="entry name" value="DUF4845"/>
    <property type="match status" value="1"/>
</dbReference>
<name>A0ABQ3ASS0_9GAMM</name>
<proteinExistence type="predicted"/>
<keyword evidence="3" id="KW-1185">Reference proteome</keyword>
<evidence type="ECO:0008006" key="4">
    <source>
        <dbReference type="Google" id="ProtNLM"/>
    </source>
</evidence>
<organism evidence="2 3">
    <name type="scientific">Cellvibrio zantedeschiae</name>
    <dbReference type="NCBI Taxonomy" id="1237077"/>
    <lineage>
        <taxon>Bacteria</taxon>
        <taxon>Pseudomonadati</taxon>
        <taxon>Pseudomonadota</taxon>
        <taxon>Gammaproteobacteria</taxon>
        <taxon>Cellvibrionales</taxon>
        <taxon>Cellvibrionaceae</taxon>
        <taxon>Cellvibrio</taxon>
    </lineage>
</organism>
<keyword evidence="1" id="KW-0472">Membrane</keyword>
<keyword evidence="1" id="KW-0812">Transmembrane</keyword>
<evidence type="ECO:0000313" key="3">
    <source>
        <dbReference type="Proteomes" id="UP000619761"/>
    </source>
</evidence>
<keyword evidence="1" id="KW-1133">Transmembrane helix</keyword>
<dbReference type="Proteomes" id="UP000619761">
    <property type="component" value="Unassembled WGS sequence"/>
</dbReference>
<comment type="caution">
    <text evidence="2">The sequence shown here is derived from an EMBL/GenBank/DDBJ whole genome shotgun (WGS) entry which is preliminary data.</text>
</comment>
<accession>A0ABQ3ASS0</accession>
<dbReference type="EMBL" id="BMYZ01000001">
    <property type="protein sequence ID" value="GGY65037.1"/>
    <property type="molecule type" value="Genomic_DNA"/>
</dbReference>